<keyword evidence="6 8" id="KW-0408">Iron</keyword>
<organism evidence="9">
    <name type="scientific">Mytilinidion resinicola</name>
    <dbReference type="NCBI Taxonomy" id="574789"/>
    <lineage>
        <taxon>Eukaryota</taxon>
        <taxon>Fungi</taxon>
        <taxon>Dikarya</taxon>
        <taxon>Ascomycota</taxon>
        <taxon>Pezizomycotina</taxon>
        <taxon>Dothideomycetes</taxon>
        <taxon>Pleosporomycetidae</taxon>
        <taxon>Mytilinidiales</taxon>
        <taxon>Mytilinidiaceae</taxon>
        <taxon>Mytilinidion</taxon>
    </lineage>
</organism>
<gene>
    <name evidence="9 11" type="ORF">BDZ99DRAFT_455554</name>
</gene>
<dbReference type="GO" id="GO:0016705">
    <property type="term" value="F:oxidoreductase activity, acting on paired donors, with incorporation or reduction of molecular oxygen"/>
    <property type="evidence" value="ECO:0007669"/>
    <property type="project" value="InterPro"/>
</dbReference>
<dbReference type="InterPro" id="IPR002401">
    <property type="entry name" value="Cyt_P450_E_grp-I"/>
</dbReference>
<dbReference type="PRINTS" id="PR00385">
    <property type="entry name" value="P450"/>
</dbReference>
<evidence type="ECO:0000313" key="9">
    <source>
        <dbReference type="EMBL" id="KAF2802036.1"/>
    </source>
</evidence>
<accession>A0A6A6XZN8</accession>
<keyword evidence="4 8" id="KW-0479">Metal-binding</keyword>
<keyword evidence="7" id="KW-0503">Monooxygenase</keyword>
<dbReference type="GO" id="GO:0005506">
    <property type="term" value="F:iron ion binding"/>
    <property type="evidence" value="ECO:0007669"/>
    <property type="project" value="InterPro"/>
</dbReference>
<keyword evidence="3 8" id="KW-0349">Heme</keyword>
<proteinExistence type="predicted"/>
<keyword evidence="10" id="KW-1185">Reference proteome</keyword>
<reference evidence="11" key="2">
    <citation type="submission" date="2020-04" db="EMBL/GenBank/DDBJ databases">
        <authorList>
            <consortium name="NCBI Genome Project"/>
        </authorList>
    </citation>
    <scope>NUCLEOTIDE SEQUENCE</scope>
    <source>
        <strain evidence="11">CBS 304.34</strain>
    </source>
</reference>
<name>A0A6A6XZN8_9PEZI</name>
<sequence>MAFLVVVFATLLAVICSIVYIIRIGYRRRSHVNELRKRGIAIAPGWSWWTGHLLVLKRHLDSMPPDASVFLVLQKLAEEHSDTETFIIDFWPAATASLIVCGSESSLEVSNKYNLPKPQSQVELFRPMIGGQSVLTMNDEDWKRWRALFNPGFSAAHMARLIPTVVESVEVFCEILREKAGGSIVQLDSLTTRLTMEVIAKVTLDMNLDNQRSEHRLSYAFNTILKWSAFWNTSILLKPVKAVVQKYYGHVLESIILSELDKRFQEMKMKDATVEKPGANRPISITAMALGDYITQERQKRMDTSTVTKLDPSFAKIASNQIRMFIMAGNDSTSATLVYAYHLLSQYPDTLLKLRQEHNEVFGLRDDAAAMLKQNPTLLNQCRYTLAVIKETLRIFPPASTQRSGHFGAFITDRQGNLCPTENLMVTIVHRAVHMNPRAWVKPDKFIPERWLVDPEDELYVKANSGAFRPFEQGPRNCIGQTLVYNELRIILVLTARSFNIVPTYDEWDAMQLEQESKLGNMMQWGRSKAAVPKTVMGERAYPTSRAGGYPADGYPCRITLEKSDE</sequence>
<dbReference type="RefSeq" id="XP_033569000.1">
    <property type="nucleotide sequence ID" value="XM_033718445.1"/>
</dbReference>
<evidence type="ECO:0000256" key="1">
    <source>
        <dbReference type="ARBA" id="ARBA00001971"/>
    </source>
</evidence>
<dbReference type="OrthoDB" id="10029320at2759"/>
<feature type="binding site" description="axial binding residue" evidence="8">
    <location>
        <position position="478"/>
    </location>
    <ligand>
        <name>heme</name>
        <dbReference type="ChEBI" id="CHEBI:30413"/>
    </ligand>
    <ligandPart>
        <name>Fe</name>
        <dbReference type="ChEBI" id="CHEBI:18248"/>
    </ligandPart>
</feature>
<dbReference type="InterPro" id="IPR001128">
    <property type="entry name" value="Cyt_P450"/>
</dbReference>
<dbReference type="GO" id="GO:0020037">
    <property type="term" value="F:heme binding"/>
    <property type="evidence" value="ECO:0007669"/>
    <property type="project" value="InterPro"/>
</dbReference>
<evidence type="ECO:0000256" key="6">
    <source>
        <dbReference type="ARBA" id="ARBA00023004"/>
    </source>
</evidence>
<evidence type="ECO:0000256" key="5">
    <source>
        <dbReference type="ARBA" id="ARBA00023002"/>
    </source>
</evidence>
<evidence type="ECO:0000313" key="10">
    <source>
        <dbReference type="Proteomes" id="UP000504636"/>
    </source>
</evidence>
<protein>
    <submittedName>
        <fullName evidence="9 11">Cytochrome P450</fullName>
    </submittedName>
</protein>
<reference evidence="11" key="3">
    <citation type="submission" date="2025-04" db="UniProtKB">
        <authorList>
            <consortium name="RefSeq"/>
        </authorList>
    </citation>
    <scope>IDENTIFICATION</scope>
    <source>
        <strain evidence="11">CBS 304.34</strain>
    </source>
</reference>
<dbReference type="PANTHER" id="PTHR24305">
    <property type="entry name" value="CYTOCHROME P450"/>
    <property type="match status" value="1"/>
</dbReference>
<dbReference type="Proteomes" id="UP000504636">
    <property type="component" value="Unplaced"/>
</dbReference>
<dbReference type="AlphaFoldDB" id="A0A6A6XZN8"/>
<dbReference type="GeneID" id="54459338"/>
<comment type="pathway">
    <text evidence="2">Secondary metabolite biosynthesis.</text>
</comment>
<dbReference type="InterPro" id="IPR036396">
    <property type="entry name" value="Cyt_P450_sf"/>
</dbReference>
<evidence type="ECO:0000256" key="4">
    <source>
        <dbReference type="ARBA" id="ARBA00022723"/>
    </source>
</evidence>
<dbReference type="PANTHER" id="PTHR24305:SF107">
    <property type="entry name" value="P450, PUTATIVE (EUROFUNG)-RELATED"/>
    <property type="match status" value="1"/>
</dbReference>
<dbReference type="Pfam" id="PF00067">
    <property type="entry name" value="p450"/>
    <property type="match status" value="1"/>
</dbReference>
<dbReference type="SUPFAM" id="SSF48264">
    <property type="entry name" value="Cytochrome P450"/>
    <property type="match status" value="1"/>
</dbReference>
<dbReference type="CDD" id="cd11051">
    <property type="entry name" value="CYP59-like"/>
    <property type="match status" value="1"/>
</dbReference>
<keyword evidence="5" id="KW-0560">Oxidoreductase</keyword>
<evidence type="ECO:0000256" key="3">
    <source>
        <dbReference type="ARBA" id="ARBA00022617"/>
    </source>
</evidence>
<dbReference type="EMBL" id="MU003726">
    <property type="protein sequence ID" value="KAF2802036.1"/>
    <property type="molecule type" value="Genomic_DNA"/>
</dbReference>
<evidence type="ECO:0000256" key="7">
    <source>
        <dbReference type="ARBA" id="ARBA00023033"/>
    </source>
</evidence>
<reference evidence="9 11" key="1">
    <citation type="journal article" date="2020" name="Stud. Mycol.">
        <title>101 Dothideomycetes genomes: a test case for predicting lifestyles and emergence of pathogens.</title>
        <authorList>
            <person name="Haridas S."/>
            <person name="Albert R."/>
            <person name="Binder M."/>
            <person name="Bloem J."/>
            <person name="Labutti K."/>
            <person name="Salamov A."/>
            <person name="Andreopoulos B."/>
            <person name="Baker S."/>
            <person name="Barry K."/>
            <person name="Bills G."/>
            <person name="Bluhm B."/>
            <person name="Cannon C."/>
            <person name="Castanera R."/>
            <person name="Culley D."/>
            <person name="Daum C."/>
            <person name="Ezra D."/>
            <person name="Gonzalez J."/>
            <person name="Henrissat B."/>
            <person name="Kuo A."/>
            <person name="Liang C."/>
            <person name="Lipzen A."/>
            <person name="Lutzoni F."/>
            <person name="Magnuson J."/>
            <person name="Mondo S."/>
            <person name="Nolan M."/>
            <person name="Ohm R."/>
            <person name="Pangilinan J."/>
            <person name="Park H.-J."/>
            <person name="Ramirez L."/>
            <person name="Alfaro M."/>
            <person name="Sun H."/>
            <person name="Tritt A."/>
            <person name="Yoshinaga Y."/>
            <person name="Zwiers L.-H."/>
            <person name="Turgeon B."/>
            <person name="Goodwin S."/>
            <person name="Spatafora J."/>
            <person name="Crous P."/>
            <person name="Grigoriev I."/>
        </authorList>
    </citation>
    <scope>NUCLEOTIDE SEQUENCE</scope>
    <source>
        <strain evidence="9 11">CBS 304.34</strain>
    </source>
</reference>
<evidence type="ECO:0000313" key="11">
    <source>
        <dbReference type="RefSeq" id="XP_033569000.1"/>
    </source>
</evidence>
<evidence type="ECO:0000256" key="2">
    <source>
        <dbReference type="ARBA" id="ARBA00005179"/>
    </source>
</evidence>
<comment type="cofactor">
    <cofactor evidence="1 8">
        <name>heme</name>
        <dbReference type="ChEBI" id="CHEBI:30413"/>
    </cofactor>
</comment>
<dbReference type="PRINTS" id="PR00463">
    <property type="entry name" value="EP450I"/>
</dbReference>
<dbReference type="InterPro" id="IPR050121">
    <property type="entry name" value="Cytochrome_P450_monoxygenase"/>
</dbReference>
<evidence type="ECO:0000256" key="8">
    <source>
        <dbReference type="PIRSR" id="PIRSR602401-1"/>
    </source>
</evidence>
<dbReference type="Gene3D" id="1.10.630.10">
    <property type="entry name" value="Cytochrome P450"/>
    <property type="match status" value="1"/>
</dbReference>
<dbReference type="GO" id="GO:0004497">
    <property type="term" value="F:monooxygenase activity"/>
    <property type="evidence" value="ECO:0007669"/>
    <property type="project" value="UniProtKB-KW"/>
</dbReference>